<dbReference type="NCBIfam" id="TIGR01147">
    <property type="entry name" value="V_ATP_synt_G"/>
    <property type="match status" value="1"/>
</dbReference>
<protein>
    <recommendedName>
        <fullName evidence="6">V-type proton ATPase subunit G</fullName>
    </recommendedName>
</protein>
<evidence type="ECO:0000256" key="5">
    <source>
        <dbReference type="ARBA" id="ARBA00023065"/>
    </source>
</evidence>
<feature type="coiled-coil region" evidence="7">
    <location>
        <begin position="26"/>
        <end position="79"/>
    </location>
</feature>
<proteinExistence type="inferred from homology"/>
<dbReference type="InterPro" id="IPR005124">
    <property type="entry name" value="V-ATPase_G"/>
</dbReference>
<comment type="subunit">
    <text evidence="6">V-ATPase is a heteromultimeric enzyme made up of two complexes: the ATP-hydrolytic V1 complex and the proton translocation V0 complex.</text>
</comment>
<reference evidence="9" key="1">
    <citation type="submission" date="2025-08" db="UniProtKB">
        <authorList>
            <consortium name="RefSeq"/>
        </authorList>
    </citation>
    <scope>IDENTIFICATION</scope>
    <source>
        <tissue evidence="9">Leaves</tissue>
    </source>
</reference>
<evidence type="ECO:0000256" key="7">
    <source>
        <dbReference type="SAM" id="Coils"/>
    </source>
</evidence>
<dbReference type="RefSeq" id="XP_071910526.1">
    <property type="nucleotide sequence ID" value="XM_072054425.1"/>
</dbReference>
<evidence type="ECO:0000313" key="8">
    <source>
        <dbReference type="Proteomes" id="UP001652660"/>
    </source>
</evidence>
<accession>A0ABM4UTB4</accession>
<dbReference type="PANTHER" id="PTHR12713">
    <property type="entry name" value="VACUOLAR ATP SYNTHASE SUBUNIT G"/>
    <property type="match status" value="1"/>
</dbReference>
<evidence type="ECO:0000256" key="1">
    <source>
        <dbReference type="ARBA" id="ARBA00003847"/>
    </source>
</evidence>
<comment type="function">
    <text evidence="6">Subunit of the V1 complex of vacuolar(H+)-ATPase (V-ATPase), a multisubunit enzyme composed of a peripheral complex (V1) that hydrolyzes ATP and a membrane integral complex (V0) that translocates protons. V-ATPase is responsible for acidifying and maintaining the pH of intracellular compartments and in some cell types, is targeted to the plasma membrane, where it is responsible for acidifying the extracellular environment.</text>
</comment>
<evidence type="ECO:0000256" key="4">
    <source>
        <dbReference type="ARBA" id="ARBA00022781"/>
    </source>
</evidence>
<keyword evidence="8" id="KW-1185">Reference proteome</keyword>
<keyword evidence="3 6" id="KW-0813">Transport</keyword>
<keyword evidence="4 6" id="KW-0375">Hydrogen ion transport</keyword>
<evidence type="ECO:0000313" key="9">
    <source>
        <dbReference type="RefSeq" id="XP_071910526.1"/>
    </source>
</evidence>
<dbReference type="Gene3D" id="1.20.5.2950">
    <property type="match status" value="1"/>
</dbReference>
<evidence type="ECO:0000256" key="2">
    <source>
        <dbReference type="ARBA" id="ARBA00010066"/>
    </source>
</evidence>
<evidence type="ECO:0000256" key="3">
    <source>
        <dbReference type="ARBA" id="ARBA00022448"/>
    </source>
</evidence>
<organism evidence="8 9">
    <name type="scientific">Coffea arabica</name>
    <name type="common">Arabian coffee</name>
    <dbReference type="NCBI Taxonomy" id="13443"/>
    <lineage>
        <taxon>Eukaryota</taxon>
        <taxon>Viridiplantae</taxon>
        <taxon>Streptophyta</taxon>
        <taxon>Embryophyta</taxon>
        <taxon>Tracheophyta</taxon>
        <taxon>Spermatophyta</taxon>
        <taxon>Magnoliopsida</taxon>
        <taxon>eudicotyledons</taxon>
        <taxon>Gunneridae</taxon>
        <taxon>Pentapetalae</taxon>
        <taxon>asterids</taxon>
        <taxon>lamiids</taxon>
        <taxon>Gentianales</taxon>
        <taxon>Rubiaceae</taxon>
        <taxon>Ixoroideae</taxon>
        <taxon>Gardenieae complex</taxon>
        <taxon>Bertiereae - Coffeeae clade</taxon>
        <taxon>Coffeeae</taxon>
        <taxon>Coffea</taxon>
    </lineage>
</organism>
<keyword evidence="7" id="KW-0175">Coiled coil</keyword>
<evidence type="ECO:0000256" key="6">
    <source>
        <dbReference type="RuleBase" id="RU364019"/>
    </source>
</evidence>
<dbReference type="Pfam" id="PF03179">
    <property type="entry name" value="V-ATPase_G"/>
    <property type="match status" value="1"/>
</dbReference>
<comment type="function">
    <text evidence="1">Catalytic subunit of the peripheral V1 complex of vacuolar ATPase (V-ATPase). V-ATPase is responsible for acidifying a variety of intracellular compartments in eukaryotic cells.</text>
</comment>
<comment type="similarity">
    <text evidence="2 6">Belongs to the V-ATPase G subunit family.</text>
</comment>
<keyword evidence="5 6" id="KW-0406">Ion transport</keyword>
<dbReference type="PANTHER" id="PTHR12713:SF11">
    <property type="entry name" value="V-TYPE PROTON ATPASE SUBUNIT G"/>
    <property type="match status" value="1"/>
</dbReference>
<dbReference type="GeneID" id="140009294"/>
<sequence length="111" mass="12657">MDAANRRQIVVRLLLAAEHEAQQIVNAAKTERVRKLTQAKEEAEKEVAGHHREMELEFRKNEAENSGELRAIMKRLEQETEGKINHLQMEAASVRNGIVSMLFKHATTVIT</sequence>
<dbReference type="Proteomes" id="UP001652660">
    <property type="component" value="Chromosome 6e"/>
</dbReference>
<name>A0ABM4UTB4_COFAR</name>
<gene>
    <name evidence="9" type="primary">LOC140009294</name>
</gene>